<dbReference type="CDD" id="cd02440">
    <property type="entry name" value="AdoMet_MTases"/>
    <property type="match status" value="1"/>
</dbReference>
<dbReference type="PROSITE" id="PS51620">
    <property type="entry name" value="SAM_TRM61"/>
    <property type="match status" value="1"/>
</dbReference>
<reference evidence="8" key="1">
    <citation type="submission" date="2019-07" db="EMBL/GenBank/DDBJ databases">
        <title>Arthrobacter KR32 sp. nov., isolated from mountain cheese made of cows milk.</title>
        <authorList>
            <person name="Flegler A."/>
        </authorList>
    </citation>
    <scope>NUCLEOTIDE SEQUENCE [LARGE SCALE GENOMIC DNA]</scope>
    <source>
        <strain evidence="8">KR32</strain>
    </source>
</reference>
<proteinExistence type="predicted"/>
<dbReference type="Gene3D" id="3.10.330.20">
    <property type="match status" value="1"/>
</dbReference>
<sequence length="364" mass="39148">MSDTPTTPTAPSPDAELQAAPHGAAARRGPFRPGERVQLTDEKGRMNTVTLTPGGAFHTHKGFLQHDAILGTAEGTILENTSGQLYQALRPLLSDFVLSMPRGAAVVYPKDAGQIVTMADIYPGSRVVEAGVGSGALSISLLRAVGDSGYLHSFERREEFADIARGNVETIFGGPHPAWQITLGDFQEQVVEHEEPGSVDRVVLDMLAPWECLDAVATVLAPGGVWISYVATVTQLSRTAEAIRADGRFTEPDGWESMVRGWHLEGLAVRPDHRMVAHTGFLLTTRRLADGAVGFTPKRRPSKTGFSAEDLNAWTPQAVGERDVSDKRLRRVARDAASTIQRGSLPAEEAQARRDAIADGGTVE</sequence>
<comment type="caution">
    <text evidence="7">The sequence shown here is derived from an EMBL/GenBank/DDBJ whole genome shotgun (WGS) entry which is preliminary data.</text>
</comment>
<keyword evidence="8" id="KW-1185">Reference proteome</keyword>
<organism evidence="7 8">
    <name type="scientific">Arthrobacter bussei</name>
    <dbReference type="NCBI Taxonomy" id="2594179"/>
    <lineage>
        <taxon>Bacteria</taxon>
        <taxon>Bacillati</taxon>
        <taxon>Actinomycetota</taxon>
        <taxon>Actinomycetes</taxon>
        <taxon>Micrococcales</taxon>
        <taxon>Micrococcaceae</taxon>
        <taxon>Arthrobacter</taxon>
    </lineage>
</organism>
<dbReference type="Pfam" id="PF08704">
    <property type="entry name" value="GCD14"/>
    <property type="match status" value="1"/>
</dbReference>
<evidence type="ECO:0000256" key="1">
    <source>
        <dbReference type="ARBA" id="ARBA00022603"/>
    </source>
</evidence>
<protein>
    <submittedName>
        <fullName evidence="7">tRNA (Adenine-N1)-methyltransferase</fullName>
    </submittedName>
</protein>
<dbReference type="InterPro" id="IPR049470">
    <property type="entry name" value="TRM61_C"/>
</dbReference>
<evidence type="ECO:0000313" key="8">
    <source>
        <dbReference type="Proteomes" id="UP000326464"/>
    </source>
</evidence>
<dbReference type="RefSeq" id="WP_152814492.1">
    <property type="nucleotide sequence ID" value="NZ_VJXX01000002.1"/>
</dbReference>
<evidence type="ECO:0000256" key="5">
    <source>
        <dbReference type="SAM" id="MobiDB-lite"/>
    </source>
</evidence>
<dbReference type="Pfam" id="PF14801">
    <property type="entry name" value="TrmI-like_N"/>
    <property type="match status" value="1"/>
</dbReference>
<dbReference type="EMBL" id="VJXX01000002">
    <property type="protein sequence ID" value="MPY10857.1"/>
    <property type="molecule type" value="Genomic_DNA"/>
</dbReference>
<name>A0A7X1TNL0_9MICC</name>
<accession>A0A7X1TNL0</accession>
<evidence type="ECO:0000256" key="4">
    <source>
        <dbReference type="ARBA" id="ARBA00022694"/>
    </source>
</evidence>
<gene>
    <name evidence="7" type="ORF">FNH21_09030</name>
</gene>
<dbReference type="GO" id="GO:0031515">
    <property type="term" value="C:tRNA (m1A) methyltransferase complex"/>
    <property type="evidence" value="ECO:0007669"/>
    <property type="project" value="InterPro"/>
</dbReference>
<keyword evidence="4" id="KW-0819">tRNA processing</keyword>
<feature type="region of interest" description="Disordered" evidence="5">
    <location>
        <begin position="335"/>
        <end position="364"/>
    </location>
</feature>
<feature type="region of interest" description="Disordered" evidence="5">
    <location>
        <begin position="1"/>
        <end position="32"/>
    </location>
</feature>
<dbReference type="AlphaFoldDB" id="A0A7X1TNL0"/>
<evidence type="ECO:0000256" key="3">
    <source>
        <dbReference type="ARBA" id="ARBA00022691"/>
    </source>
</evidence>
<dbReference type="Proteomes" id="UP000326464">
    <property type="component" value="Unassembled WGS sequence"/>
</dbReference>
<dbReference type="PANTHER" id="PTHR12133">
    <property type="entry name" value="TRNA (ADENINE(58)-N(1))-METHYLTRANSFERASE"/>
    <property type="match status" value="1"/>
</dbReference>
<feature type="domain" description="tRNA (adenine(58)-N(1))-methyltransferase catalytic subunit TRM61 C-terminal" evidence="6">
    <location>
        <begin position="98"/>
        <end position="262"/>
    </location>
</feature>
<keyword evidence="1 7" id="KW-0489">Methyltransferase</keyword>
<evidence type="ECO:0000256" key="2">
    <source>
        <dbReference type="ARBA" id="ARBA00022679"/>
    </source>
</evidence>
<evidence type="ECO:0000313" key="7">
    <source>
        <dbReference type="EMBL" id="MPY10857.1"/>
    </source>
</evidence>
<dbReference type="GO" id="GO:0030488">
    <property type="term" value="P:tRNA methylation"/>
    <property type="evidence" value="ECO:0007669"/>
    <property type="project" value="InterPro"/>
</dbReference>
<dbReference type="InterPro" id="IPR029063">
    <property type="entry name" value="SAM-dependent_MTases_sf"/>
</dbReference>
<keyword evidence="2 7" id="KW-0808">Transferase</keyword>
<dbReference type="PANTHER" id="PTHR12133:SF1">
    <property type="entry name" value="TRNA (ADENINE(58)-N(1))-METHYLTRANSFERASE, MITOCHONDRIAL"/>
    <property type="match status" value="1"/>
</dbReference>
<dbReference type="FunFam" id="3.40.50.150:FF:000019">
    <property type="entry name" value="tRNA (adenine(58)-N(1))-methyltransferase TrmI"/>
    <property type="match status" value="1"/>
</dbReference>
<evidence type="ECO:0000259" key="6">
    <source>
        <dbReference type="Pfam" id="PF08704"/>
    </source>
</evidence>
<dbReference type="OrthoDB" id="9781391at2"/>
<dbReference type="SUPFAM" id="SSF53335">
    <property type="entry name" value="S-adenosyl-L-methionine-dependent methyltransferases"/>
    <property type="match status" value="1"/>
</dbReference>
<keyword evidence="3" id="KW-0949">S-adenosyl-L-methionine</keyword>
<dbReference type="InterPro" id="IPR014816">
    <property type="entry name" value="tRNA_MeTrfase_Gcd14"/>
</dbReference>
<dbReference type="GO" id="GO:0160107">
    <property type="term" value="F:tRNA (adenine(58)-N1)-methyltransferase activity"/>
    <property type="evidence" value="ECO:0007669"/>
    <property type="project" value="InterPro"/>
</dbReference>
<dbReference type="Gene3D" id="3.40.50.150">
    <property type="entry name" value="Vaccinia Virus protein VP39"/>
    <property type="match status" value="1"/>
</dbReference>